<feature type="transmembrane region" description="Helical" evidence="7">
    <location>
        <begin position="199"/>
        <end position="223"/>
    </location>
</feature>
<dbReference type="InterPro" id="IPR048279">
    <property type="entry name" value="MdtK-like"/>
</dbReference>
<dbReference type="GO" id="GO:0042910">
    <property type="term" value="F:xenobiotic transmembrane transporter activity"/>
    <property type="evidence" value="ECO:0007669"/>
    <property type="project" value="InterPro"/>
</dbReference>
<dbReference type="EMBL" id="JAOVZO020000018">
    <property type="protein sequence ID" value="MDC8013907.1"/>
    <property type="molecule type" value="Genomic_DNA"/>
</dbReference>
<gene>
    <name evidence="8" type="ORF">OD750_015290</name>
</gene>
<reference evidence="8" key="1">
    <citation type="submission" date="2023-02" db="EMBL/GenBank/DDBJ databases">
        <title>Tahibacter soli sp. nov. isolated from soil.</title>
        <authorList>
            <person name="Baek J.H."/>
            <person name="Lee J.K."/>
            <person name="Choi D.G."/>
            <person name="Jeon C.O."/>
        </authorList>
    </citation>
    <scope>NUCLEOTIDE SEQUENCE</scope>
    <source>
        <strain evidence="8">BL</strain>
    </source>
</reference>
<accession>A0A9X3YLM8</accession>
<dbReference type="Proteomes" id="UP001139971">
    <property type="component" value="Unassembled WGS sequence"/>
</dbReference>
<evidence type="ECO:0000256" key="5">
    <source>
        <dbReference type="ARBA" id="ARBA00022989"/>
    </source>
</evidence>
<dbReference type="RefSeq" id="WP_263541553.1">
    <property type="nucleotide sequence ID" value="NZ_JAOVZO020000018.1"/>
</dbReference>
<feature type="transmembrane region" description="Helical" evidence="7">
    <location>
        <begin position="366"/>
        <end position="388"/>
    </location>
</feature>
<proteinExistence type="predicted"/>
<protein>
    <submittedName>
        <fullName evidence="8">MATE family efflux transporter</fullName>
    </submittedName>
</protein>
<feature type="transmembrane region" description="Helical" evidence="7">
    <location>
        <begin position="139"/>
        <end position="158"/>
    </location>
</feature>
<organism evidence="8 9">
    <name type="scientific">Tahibacter soli</name>
    <dbReference type="NCBI Taxonomy" id="2983605"/>
    <lineage>
        <taxon>Bacteria</taxon>
        <taxon>Pseudomonadati</taxon>
        <taxon>Pseudomonadota</taxon>
        <taxon>Gammaproteobacteria</taxon>
        <taxon>Lysobacterales</taxon>
        <taxon>Rhodanobacteraceae</taxon>
        <taxon>Tahibacter</taxon>
    </lineage>
</organism>
<keyword evidence="2" id="KW-0813">Transport</keyword>
<dbReference type="PANTHER" id="PTHR43549">
    <property type="entry name" value="MULTIDRUG RESISTANCE PROTEIN YPNP-RELATED"/>
    <property type="match status" value="1"/>
</dbReference>
<keyword evidence="3" id="KW-1003">Cell membrane</keyword>
<evidence type="ECO:0000313" key="9">
    <source>
        <dbReference type="Proteomes" id="UP001139971"/>
    </source>
</evidence>
<evidence type="ECO:0000256" key="4">
    <source>
        <dbReference type="ARBA" id="ARBA00022692"/>
    </source>
</evidence>
<dbReference type="InterPro" id="IPR052031">
    <property type="entry name" value="Membrane_Transporter-Flippase"/>
</dbReference>
<feature type="transmembrane region" description="Helical" evidence="7">
    <location>
        <begin position="61"/>
        <end position="85"/>
    </location>
</feature>
<evidence type="ECO:0000256" key="2">
    <source>
        <dbReference type="ARBA" id="ARBA00022448"/>
    </source>
</evidence>
<keyword evidence="9" id="KW-1185">Reference proteome</keyword>
<dbReference type="InterPro" id="IPR002528">
    <property type="entry name" value="MATE_fam"/>
</dbReference>
<feature type="transmembrane region" description="Helical" evidence="7">
    <location>
        <begin position="293"/>
        <end position="313"/>
    </location>
</feature>
<evidence type="ECO:0000256" key="6">
    <source>
        <dbReference type="ARBA" id="ARBA00023136"/>
    </source>
</evidence>
<dbReference type="CDD" id="cd13138">
    <property type="entry name" value="MATE_yoeA_like"/>
    <property type="match status" value="1"/>
</dbReference>
<feature type="transmembrane region" description="Helical" evidence="7">
    <location>
        <begin position="395"/>
        <end position="413"/>
    </location>
</feature>
<name>A0A9X3YLM8_9GAMM</name>
<evidence type="ECO:0000256" key="1">
    <source>
        <dbReference type="ARBA" id="ARBA00004429"/>
    </source>
</evidence>
<feature type="transmembrane region" description="Helical" evidence="7">
    <location>
        <begin position="425"/>
        <end position="445"/>
    </location>
</feature>
<dbReference type="Pfam" id="PF01554">
    <property type="entry name" value="MatE"/>
    <property type="match status" value="2"/>
</dbReference>
<feature type="transmembrane region" description="Helical" evidence="7">
    <location>
        <begin position="325"/>
        <end position="346"/>
    </location>
</feature>
<comment type="subcellular location">
    <subcellularLocation>
        <location evidence="1">Cell inner membrane</location>
        <topology evidence="1">Multi-pass membrane protein</topology>
    </subcellularLocation>
</comment>
<dbReference type="GO" id="GO:0005886">
    <property type="term" value="C:plasma membrane"/>
    <property type="evidence" value="ECO:0007669"/>
    <property type="project" value="UniProtKB-SubCell"/>
</dbReference>
<evidence type="ECO:0000313" key="8">
    <source>
        <dbReference type="EMBL" id="MDC8013907.1"/>
    </source>
</evidence>
<dbReference type="GO" id="GO:0015297">
    <property type="term" value="F:antiporter activity"/>
    <property type="evidence" value="ECO:0007669"/>
    <property type="project" value="InterPro"/>
</dbReference>
<sequence>MDAQSSGRSLTEGAIGRTLVLFSLPILAGNVLQSLNGSVNAVWVGRYLGEAALTATSNANLILFFLLSLVFGIGMAASILVGQAIGANDVALARRVVGSSATFFVGVAAACAIGGWLATPWMLAHLSMPPDALPLAADYLRVIFLALPFMFGFTYVMMVLRGAGDARTPFVFLVLSVVLDIALNPLFIFGLAGLPAMGIAGSATATLVANAVSLAAMVAYLYWKRHFLRLARGDLRHLVPDPAIFRSLVAKGLPMGLQMIVMSLAMIVMIAFVNRYGSHTVAAYGAASQLWTYIQMPGFAIGAAVSTMAAQNVGAGRWDRVERIAHVGVGVIVALTGALVLVIYAFNRGALGLFLPDDSNALAQAQHINAIVVWSFVFFGVALVFSAVVRSTGAVIPPLVNLVVALWLVRIPFAWLMTDAWQADALWWSFPLGSFVAALLAAAYYRWGRWRNARMIAPAAR</sequence>
<comment type="caution">
    <text evidence="8">The sequence shown here is derived from an EMBL/GenBank/DDBJ whole genome shotgun (WGS) entry which is preliminary data.</text>
</comment>
<keyword evidence="4 7" id="KW-0812">Transmembrane</keyword>
<feature type="transmembrane region" description="Helical" evidence="7">
    <location>
        <begin position="255"/>
        <end position="273"/>
    </location>
</feature>
<evidence type="ECO:0000256" key="7">
    <source>
        <dbReference type="SAM" id="Phobius"/>
    </source>
</evidence>
<feature type="transmembrane region" description="Helical" evidence="7">
    <location>
        <begin position="97"/>
        <end position="119"/>
    </location>
</feature>
<evidence type="ECO:0000256" key="3">
    <source>
        <dbReference type="ARBA" id="ARBA00022475"/>
    </source>
</evidence>
<keyword evidence="6 7" id="KW-0472">Membrane</keyword>
<dbReference type="PIRSF" id="PIRSF006603">
    <property type="entry name" value="DinF"/>
    <property type="match status" value="1"/>
</dbReference>
<feature type="transmembrane region" description="Helical" evidence="7">
    <location>
        <begin position="170"/>
        <end position="193"/>
    </location>
</feature>
<dbReference type="PANTHER" id="PTHR43549:SF3">
    <property type="entry name" value="MULTIDRUG RESISTANCE PROTEIN YPNP-RELATED"/>
    <property type="match status" value="1"/>
</dbReference>
<dbReference type="AlphaFoldDB" id="A0A9X3YLM8"/>
<dbReference type="NCBIfam" id="TIGR00797">
    <property type="entry name" value="matE"/>
    <property type="match status" value="1"/>
</dbReference>
<keyword evidence="5 7" id="KW-1133">Transmembrane helix</keyword>